<evidence type="ECO:0000256" key="7">
    <source>
        <dbReference type="ARBA" id="ARBA00023136"/>
    </source>
</evidence>
<sequence>GYIIKNKHIPIGIEICPTDHELISNWIVAPLVGLMMARIFLPGHEQLIVAIILLSASPCTAMVLVWGWMARGNQEQNVTNTSLNTITIIFLYV</sequence>
<dbReference type="PANTHER" id="PTHR43057:SF1">
    <property type="entry name" value="ARSENICAL-RESISTANCE PROTEIN 3"/>
    <property type="match status" value="1"/>
</dbReference>
<dbReference type="PANTHER" id="PTHR43057">
    <property type="entry name" value="ARSENITE EFFLUX TRANSPORTER"/>
    <property type="match status" value="1"/>
</dbReference>
<evidence type="ECO:0000256" key="6">
    <source>
        <dbReference type="ARBA" id="ARBA00022989"/>
    </source>
</evidence>
<dbReference type="GO" id="GO:0015105">
    <property type="term" value="F:arsenite transmembrane transporter activity"/>
    <property type="evidence" value="ECO:0007669"/>
    <property type="project" value="TreeGrafter"/>
</dbReference>
<reference evidence="9" key="1">
    <citation type="journal article" date="2014" name="Front. Microbiol.">
        <title>High frequency of phylogenetically diverse reductive dehalogenase-homologous genes in deep subseafloor sedimentary metagenomes.</title>
        <authorList>
            <person name="Kawai M."/>
            <person name="Futagami T."/>
            <person name="Toyoda A."/>
            <person name="Takaki Y."/>
            <person name="Nishi S."/>
            <person name="Hori S."/>
            <person name="Arai W."/>
            <person name="Tsubouchi T."/>
            <person name="Morono Y."/>
            <person name="Uchiyama I."/>
            <person name="Ito T."/>
            <person name="Fujiyama A."/>
            <person name="Inagaki F."/>
            <person name="Takami H."/>
        </authorList>
    </citation>
    <scope>NUCLEOTIDE SEQUENCE</scope>
    <source>
        <strain evidence="9">Expedition CK06-06</strain>
    </source>
</reference>
<evidence type="ECO:0000256" key="4">
    <source>
        <dbReference type="ARBA" id="ARBA00022475"/>
    </source>
</evidence>
<accession>X1S1T3</accession>
<proteinExistence type="inferred from homology"/>
<dbReference type="GO" id="GO:0005886">
    <property type="term" value="C:plasma membrane"/>
    <property type="evidence" value="ECO:0007669"/>
    <property type="project" value="UniProtKB-SubCell"/>
</dbReference>
<evidence type="ECO:0000256" key="3">
    <source>
        <dbReference type="ARBA" id="ARBA00022448"/>
    </source>
</evidence>
<dbReference type="Gene3D" id="1.20.1530.20">
    <property type="match status" value="1"/>
</dbReference>
<comment type="similarity">
    <text evidence="2">Belongs to the arsenical resistance-3 (ACR3) (TC 2.A.59) family.</text>
</comment>
<keyword evidence="7 8" id="KW-0472">Membrane</keyword>
<evidence type="ECO:0000313" key="9">
    <source>
        <dbReference type="EMBL" id="GAI69405.1"/>
    </source>
</evidence>
<feature type="non-terminal residue" evidence="9">
    <location>
        <position position="1"/>
    </location>
</feature>
<dbReference type="InterPro" id="IPR004706">
    <property type="entry name" value="Arsenical-R_Acr3"/>
</dbReference>
<comment type="subcellular location">
    <subcellularLocation>
        <location evidence="1">Cell membrane</location>
        <topology evidence="1">Multi-pass membrane protein</topology>
    </subcellularLocation>
</comment>
<keyword evidence="5 8" id="KW-0812">Transmembrane</keyword>
<dbReference type="GO" id="GO:0015104">
    <property type="term" value="F:antimonite transmembrane transporter activity"/>
    <property type="evidence" value="ECO:0007669"/>
    <property type="project" value="TreeGrafter"/>
</dbReference>
<dbReference type="Pfam" id="PF01758">
    <property type="entry name" value="SBF"/>
    <property type="match status" value="1"/>
</dbReference>
<keyword evidence="4" id="KW-1003">Cell membrane</keyword>
<name>X1S1T3_9ZZZZ</name>
<dbReference type="EMBL" id="BARV01044127">
    <property type="protein sequence ID" value="GAI69405.1"/>
    <property type="molecule type" value="Genomic_DNA"/>
</dbReference>
<feature type="transmembrane region" description="Helical" evidence="8">
    <location>
        <begin position="48"/>
        <end position="69"/>
    </location>
</feature>
<dbReference type="GO" id="GO:0015297">
    <property type="term" value="F:antiporter activity"/>
    <property type="evidence" value="ECO:0007669"/>
    <property type="project" value="InterPro"/>
</dbReference>
<keyword evidence="6 8" id="KW-1133">Transmembrane helix</keyword>
<protein>
    <submittedName>
        <fullName evidence="9">Uncharacterized protein</fullName>
    </submittedName>
</protein>
<keyword evidence="3" id="KW-0813">Transport</keyword>
<evidence type="ECO:0000256" key="5">
    <source>
        <dbReference type="ARBA" id="ARBA00022692"/>
    </source>
</evidence>
<gene>
    <name evidence="9" type="ORF">S06H3_65492</name>
</gene>
<feature type="non-terminal residue" evidence="9">
    <location>
        <position position="93"/>
    </location>
</feature>
<dbReference type="InterPro" id="IPR038770">
    <property type="entry name" value="Na+/solute_symporter_sf"/>
</dbReference>
<organism evidence="9">
    <name type="scientific">marine sediment metagenome</name>
    <dbReference type="NCBI Taxonomy" id="412755"/>
    <lineage>
        <taxon>unclassified sequences</taxon>
        <taxon>metagenomes</taxon>
        <taxon>ecological metagenomes</taxon>
    </lineage>
</organism>
<evidence type="ECO:0000256" key="1">
    <source>
        <dbReference type="ARBA" id="ARBA00004651"/>
    </source>
</evidence>
<feature type="transmembrane region" description="Helical" evidence="8">
    <location>
        <begin position="23"/>
        <end position="41"/>
    </location>
</feature>
<dbReference type="InterPro" id="IPR002657">
    <property type="entry name" value="BilAc:Na_symport/Acr3"/>
</dbReference>
<comment type="caution">
    <text evidence="9">The sequence shown here is derived from an EMBL/GenBank/DDBJ whole genome shotgun (WGS) entry which is preliminary data.</text>
</comment>
<evidence type="ECO:0000256" key="2">
    <source>
        <dbReference type="ARBA" id="ARBA00010110"/>
    </source>
</evidence>
<evidence type="ECO:0000256" key="8">
    <source>
        <dbReference type="SAM" id="Phobius"/>
    </source>
</evidence>
<dbReference type="AlphaFoldDB" id="X1S1T3"/>